<dbReference type="Proteomes" id="UP000321353">
    <property type="component" value="Chromosome"/>
</dbReference>
<dbReference type="EMBL" id="CP036264">
    <property type="protein sequence ID" value="QEF97253.1"/>
    <property type="molecule type" value="Genomic_DNA"/>
</dbReference>
<protein>
    <submittedName>
        <fullName evidence="7">ECF RNA polymerase sigma-E factor</fullName>
    </submittedName>
</protein>
<evidence type="ECO:0000259" key="6">
    <source>
        <dbReference type="Pfam" id="PF08281"/>
    </source>
</evidence>
<dbReference type="SUPFAM" id="SSF88946">
    <property type="entry name" value="Sigma2 domain of RNA polymerase sigma factors"/>
    <property type="match status" value="1"/>
</dbReference>
<dbReference type="Gene3D" id="1.10.10.10">
    <property type="entry name" value="Winged helix-like DNA-binding domain superfamily/Winged helix DNA-binding domain"/>
    <property type="match status" value="1"/>
</dbReference>
<dbReference type="InterPro" id="IPR014284">
    <property type="entry name" value="RNA_pol_sigma-70_dom"/>
</dbReference>
<dbReference type="InterPro" id="IPR036388">
    <property type="entry name" value="WH-like_DNA-bd_sf"/>
</dbReference>
<dbReference type="NCBIfam" id="TIGR02989">
    <property type="entry name" value="Sig-70_gvs1"/>
    <property type="match status" value="1"/>
</dbReference>
<evidence type="ECO:0000256" key="1">
    <source>
        <dbReference type="ARBA" id="ARBA00010641"/>
    </source>
</evidence>
<feature type="domain" description="RNA polymerase sigma factor 70 region 4 type 2" evidence="6">
    <location>
        <begin position="108"/>
        <end position="157"/>
    </location>
</feature>
<feature type="domain" description="RNA polymerase sigma-70 region 2" evidence="5">
    <location>
        <begin position="17"/>
        <end position="72"/>
    </location>
</feature>
<dbReference type="PANTHER" id="PTHR43133">
    <property type="entry name" value="RNA POLYMERASE ECF-TYPE SIGMA FACTO"/>
    <property type="match status" value="1"/>
</dbReference>
<dbReference type="Pfam" id="PF08281">
    <property type="entry name" value="Sigma70_r4_2"/>
    <property type="match status" value="1"/>
</dbReference>
<dbReference type="NCBIfam" id="TIGR02937">
    <property type="entry name" value="sigma70-ECF"/>
    <property type="match status" value="1"/>
</dbReference>
<sequence>MTTISDDEFVLRLTGSQRELKAFIFALVPHQGDADDLLQEVNIALWRKRHLYDKNQKFMRWATGFASLEVRSFRSRSAKSKLCFSDNAIEALAGEWPNTVSFADDCRHALATCIQKLGRKERRIIEDRYTKGLSVKEIAAESDKPISTVYKILGRAHEALCECVKRTQIQSNQ</sequence>
<name>A0A5B9M995_9BACT</name>
<dbReference type="Pfam" id="PF04542">
    <property type="entry name" value="Sigma70_r2"/>
    <property type="match status" value="1"/>
</dbReference>
<reference evidence="7 8" key="1">
    <citation type="submission" date="2019-02" db="EMBL/GenBank/DDBJ databases">
        <title>Planctomycetal bacteria perform biofilm scaping via a novel small molecule.</title>
        <authorList>
            <person name="Jeske O."/>
            <person name="Boedeker C."/>
            <person name="Wiegand S."/>
            <person name="Breitling P."/>
            <person name="Kallscheuer N."/>
            <person name="Jogler M."/>
            <person name="Rohde M."/>
            <person name="Petersen J."/>
            <person name="Medema M.H."/>
            <person name="Surup F."/>
            <person name="Jogler C."/>
        </authorList>
    </citation>
    <scope>NUCLEOTIDE SEQUENCE [LARGE SCALE GENOMIC DNA]</scope>
    <source>
        <strain evidence="7 8">Mal15</strain>
    </source>
</reference>
<dbReference type="AlphaFoldDB" id="A0A5B9M995"/>
<dbReference type="RefSeq" id="WP_147866962.1">
    <property type="nucleotide sequence ID" value="NZ_CP036264.1"/>
</dbReference>
<evidence type="ECO:0000256" key="2">
    <source>
        <dbReference type="ARBA" id="ARBA00023015"/>
    </source>
</evidence>
<dbReference type="KEGG" id="smam:Mal15_12920"/>
<evidence type="ECO:0000256" key="3">
    <source>
        <dbReference type="ARBA" id="ARBA00023082"/>
    </source>
</evidence>
<evidence type="ECO:0000313" key="8">
    <source>
        <dbReference type="Proteomes" id="UP000321353"/>
    </source>
</evidence>
<evidence type="ECO:0000256" key="4">
    <source>
        <dbReference type="ARBA" id="ARBA00023163"/>
    </source>
</evidence>
<dbReference type="InterPro" id="IPR039425">
    <property type="entry name" value="RNA_pol_sigma-70-like"/>
</dbReference>
<keyword evidence="8" id="KW-1185">Reference proteome</keyword>
<accession>A0A5B9M995</accession>
<comment type="similarity">
    <text evidence="1">Belongs to the sigma-70 factor family. ECF subfamily.</text>
</comment>
<dbReference type="InterPro" id="IPR007627">
    <property type="entry name" value="RNA_pol_sigma70_r2"/>
</dbReference>
<dbReference type="PANTHER" id="PTHR43133:SF51">
    <property type="entry name" value="RNA POLYMERASE SIGMA FACTOR"/>
    <property type="match status" value="1"/>
</dbReference>
<dbReference type="InterPro" id="IPR013324">
    <property type="entry name" value="RNA_pol_sigma_r3/r4-like"/>
</dbReference>
<dbReference type="SUPFAM" id="SSF88659">
    <property type="entry name" value="Sigma3 and sigma4 domains of RNA polymerase sigma factors"/>
    <property type="match status" value="1"/>
</dbReference>
<gene>
    <name evidence="7" type="primary">rpoE_5</name>
    <name evidence="7" type="ORF">Mal15_12920</name>
</gene>
<dbReference type="InterPro" id="IPR013249">
    <property type="entry name" value="RNA_pol_sigma70_r4_t2"/>
</dbReference>
<dbReference type="GO" id="GO:0003677">
    <property type="term" value="F:DNA binding"/>
    <property type="evidence" value="ECO:0007669"/>
    <property type="project" value="InterPro"/>
</dbReference>
<dbReference type="GO" id="GO:0016987">
    <property type="term" value="F:sigma factor activity"/>
    <property type="evidence" value="ECO:0007669"/>
    <property type="project" value="UniProtKB-KW"/>
</dbReference>
<dbReference type="Gene3D" id="1.10.1740.10">
    <property type="match status" value="1"/>
</dbReference>
<evidence type="ECO:0000313" key="7">
    <source>
        <dbReference type="EMBL" id="QEF97253.1"/>
    </source>
</evidence>
<dbReference type="GO" id="GO:0006352">
    <property type="term" value="P:DNA-templated transcription initiation"/>
    <property type="evidence" value="ECO:0007669"/>
    <property type="project" value="InterPro"/>
</dbReference>
<dbReference type="InterPro" id="IPR014331">
    <property type="entry name" value="RNA_pol_sigma70_ECF_RHOBA"/>
</dbReference>
<dbReference type="InterPro" id="IPR013325">
    <property type="entry name" value="RNA_pol_sigma_r2"/>
</dbReference>
<keyword evidence="3" id="KW-0731">Sigma factor</keyword>
<proteinExistence type="inferred from homology"/>
<organism evidence="7 8">
    <name type="scientific">Stieleria maiorica</name>
    <dbReference type="NCBI Taxonomy" id="2795974"/>
    <lineage>
        <taxon>Bacteria</taxon>
        <taxon>Pseudomonadati</taxon>
        <taxon>Planctomycetota</taxon>
        <taxon>Planctomycetia</taxon>
        <taxon>Pirellulales</taxon>
        <taxon>Pirellulaceae</taxon>
        <taxon>Stieleria</taxon>
    </lineage>
</organism>
<keyword evidence="4" id="KW-0804">Transcription</keyword>
<evidence type="ECO:0000259" key="5">
    <source>
        <dbReference type="Pfam" id="PF04542"/>
    </source>
</evidence>
<keyword evidence="2" id="KW-0805">Transcription regulation</keyword>